<evidence type="ECO:0000259" key="8">
    <source>
        <dbReference type="Pfam" id="PF20655"/>
    </source>
</evidence>
<dbReference type="GO" id="GO:0032456">
    <property type="term" value="P:endocytic recycling"/>
    <property type="evidence" value="ECO:0007669"/>
    <property type="project" value="TreeGrafter"/>
</dbReference>
<dbReference type="FunCoup" id="A0A6P8Z3Y9">
    <property type="interactions" value="2040"/>
</dbReference>
<dbReference type="InParanoid" id="A0A6P8Z3Y9"/>
<evidence type="ECO:0000259" key="7">
    <source>
        <dbReference type="Pfam" id="PF04129"/>
    </source>
</evidence>
<dbReference type="InterPro" id="IPR007258">
    <property type="entry name" value="Vps52"/>
</dbReference>
<gene>
    <name evidence="10" type="primary">LOC117647069</name>
</gene>
<dbReference type="GO" id="GO:0015031">
    <property type="term" value="P:protein transport"/>
    <property type="evidence" value="ECO:0007669"/>
    <property type="project" value="UniProtKB-KW"/>
</dbReference>
<dbReference type="InterPro" id="IPR048319">
    <property type="entry name" value="Vps52_CC"/>
</dbReference>
<dbReference type="GO" id="GO:0042147">
    <property type="term" value="P:retrograde transport, endosome to Golgi"/>
    <property type="evidence" value="ECO:0007669"/>
    <property type="project" value="TreeGrafter"/>
</dbReference>
<evidence type="ECO:0000256" key="5">
    <source>
        <dbReference type="ARBA" id="ARBA00022927"/>
    </source>
</evidence>
<evidence type="ECO:0000256" key="2">
    <source>
        <dbReference type="ARBA" id="ARBA00008180"/>
    </source>
</evidence>
<dbReference type="RefSeq" id="XP_034244456.1">
    <property type="nucleotide sequence ID" value="XM_034388565.1"/>
</dbReference>
<keyword evidence="4" id="KW-0813">Transport</keyword>
<dbReference type="CTD" id="6293"/>
<proteinExistence type="inferred from homology"/>
<comment type="subcellular location">
    <subcellularLocation>
        <location evidence="1">Golgi apparatus</location>
        <location evidence="1">trans-Golgi network</location>
    </subcellularLocation>
</comment>
<comment type="similarity">
    <text evidence="2">Belongs to the VPS52 family.</text>
</comment>
<evidence type="ECO:0000256" key="3">
    <source>
        <dbReference type="ARBA" id="ARBA00017083"/>
    </source>
</evidence>
<keyword evidence="5" id="KW-0653">Protein transport</keyword>
<reference evidence="10" key="1">
    <citation type="submission" date="2025-08" db="UniProtKB">
        <authorList>
            <consortium name="RefSeq"/>
        </authorList>
    </citation>
    <scope>IDENTIFICATION</scope>
    <source>
        <tissue evidence="10">Total insect</tissue>
    </source>
</reference>
<dbReference type="KEGG" id="tpal:117647069"/>
<name>A0A6P8Z3Y9_THRPL</name>
<protein>
    <recommendedName>
        <fullName evidence="3">Vacuolar protein sorting-associated protein 52 homolog</fullName>
    </recommendedName>
</protein>
<evidence type="ECO:0000256" key="1">
    <source>
        <dbReference type="ARBA" id="ARBA00004601"/>
    </source>
</evidence>
<keyword evidence="9" id="KW-1185">Reference proteome</keyword>
<dbReference type="InterPro" id="IPR048361">
    <property type="entry name" value="Vps52_C"/>
</dbReference>
<dbReference type="Pfam" id="PF20655">
    <property type="entry name" value="Vps52_C"/>
    <property type="match status" value="1"/>
</dbReference>
<dbReference type="AlphaFoldDB" id="A0A6P8Z3Y9"/>
<dbReference type="GO" id="GO:0006896">
    <property type="term" value="P:Golgi to vacuole transport"/>
    <property type="evidence" value="ECO:0007669"/>
    <property type="project" value="TreeGrafter"/>
</dbReference>
<dbReference type="GeneID" id="117647069"/>
<evidence type="ECO:0000256" key="4">
    <source>
        <dbReference type="ARBA" id="ARBA00022448"/>
    </source>
</evidence>
<feature type="domain" description="Vps52 coiled-coil" evidence="7">
    <location>
        <begin position="51"/>
        <end position="223"/>
    </location>
</feature>
<dbReference type="GO" id="GO:0000938">
    <property type="term" value="C:GARP complex"/>
    <property type="evidence" value="ECO:0007669"/>
    <property type="project" value="TreeGrafter"/>
</dbReference>
<evidence type="ECO:0000313" key="10">
    <source>
        <dbReference type="RefSeq" id="XP_034244456.1"/>
    </source>
</evidence>
<keyword evidence="6" id="KW-0333">Golgi apparatus</keyword>
<accession>A0A6P8Z3Y9</accession>
<organism evidence="10">
    <name type="scientific">Thrips palmi</name>
    <name type="common">Melon thrips</name>
    <dbReference type="NCBI Taxonomy" id="161013"/>
    <lineage>
        <taxon>Eukaryota</taxon>
        <taxon>Metazoa</taxon>
        <taxon>Ecdysozoa</taxon>
        <taxon>Arthropoda</taxon>
        <taxon>Hexapoda</taxon>
        <taxon>Insecta</taxon>
        <taxon>Pterygota</taxon>
        <taxon>Neoptera</taxon>
        <taxon>Paraneoptera</taxon>
        <taxon>Thysanoptera</taxon>
        <taxon>Terebrantia</taxon>
        <taxon>Thripoidea</taxon>
        <taxon>Thripidae</taxon>
        <taxon>Thrips</taxon>
    </lineage>
</organism>
<dbReference type="GO" id="GO:0019905">
    <property type="term" value="F:syntaxin binding"/>
    <property type="evidence" value="ECO:0007669"/>
    <property type="project" value="TreeGrafter"/>
</dbReference>
<evidence type="ECO:0000256" key="6">
    <source>
        <dbReference type="ARBA" id="ARBA00023034"/>
    </source>
</evidence>
<dbReference type="Proteomes" id="UP000515158">
    <property type="component" value="Unplaced"/>
</dbReference>
<sequence length="667" mass="77058">MLGKRLVDDEPDHALEDEVVQEVLKEGTDLRQYSHQIELELRDVENQAIKDYTKESTNIAHLHNQITACDKILERMETMLLGFQSDLGSISTEILCLQKKSIDMSQKLQNRQAVRAPIAQFINDLAVSEALIIGVVEAPVAEKEFITQLKVLNQKINFMKEQTFKDTRSSQDVRDIVEKLKLKAIAKIRAYLLEQISKFRKPNANFQVPQNNMLKFKFFFEFVMANERNVAEEICAEYVDTMGKIYFSYFKAYSTRVSKLQFEEHASKDDLMGIEDTGSRGLFYKTPLKNKSTVFTIGSRGDVLSPEGLEAPIIVPHAAQKCDARYPFEALFRSEQFALVDNSCREFLFICEFFMMGGSAALEFFDQVMGKTLGLLIKNLETYTQDCFDTIALFLSVHIILRYQLLCHKRAVPALDHYFDTLQGIIWPRFEYIFQQNIQSVRDCDPTKFGKEMRPHYITRRYAEYSAAILGISENFPNDLVTRLLAELQEEVELFILRMAAIFQLRKEQLIFLINNYDMVLSVLTERTRENSKEAECFRELLTSRSAEYVEEILSPHFGGLMQFVKEGEALVDKNQMDELKRQEKKALALVQAFNANWKKSLEDLNREVLTSFSNLVTASSLLQLALTQLVHYYHRFHKLLSTAGRAQLTNIHHIMVEVKKYKTSFS</sequence>
<dbReference type="OrthoDB" id="19482at2759"/>
<feature type="domain" description="Vps52 C-terminal" evidence="8">
    <location>
        <begin position="240"/>
        <end position="550"/>
    </location>
</feature>
<evidence type="ECO:0000313" key="9">
    <source>
        <dbReference type="Proteomes" id="UP000515158"/>
    </source>
</evidence>
<dbReference type="Pfam" id="PF04129">
    <property type="entry name" value="Vps52_CC"/>
    <property type="match status" value="1"/>
</dbReference>
<dbReference type="PANTHER" id="PTHR14190:SF7">
    <property type="entry name" value="VACUOLAR PROTEIN SORTING-ASSOCIATED PROTEIN 52 HOMOLOG"/>
    <property type="match status" value="1"/>
</dbReference>
<dbReference type="PANTHER" id="PTHR14190">
    <property type="entry name" value="SUPPRESSOR OF ACTIN MUTATIONS 2/VACUOLAR PROTEIN SORTING 52"/>
    <property type="match status" value="1"/>
</dbReference>
<dbReference type="GO" id="GO:0005829">
    <property type="term" value="C:cytosol"/>
    <property type="evidence" value="ECO:0007669"/>
    <property type="project" value="GOC"/>
</dbReference>
<dbReference type="GO" id="GO:0007041">
    <property type="term" value="P:lysosomal transport"/>
    <property type="evidence" value="ECO:0007669"/>
    <property type="project" value="TreeGrafter"/>
</dbReference>